<evidence type="ECO:0000313" key="6">
    <source>
        <dbReference type="EMBL" id="MQN84865.1"/>
    </source>
</evidence>
<dbReference type="Proteomes" id="UP000421408">
    <property type="component" value="Unassembled WGS sequence"/>
</dbReference>
<keyword evidence="3" id="KW-0063">Aspartyl esterase</keyword>
<dbReference type="PANTHER" id="PTHR31321:SF57">
    <property type="entry name" value="PECTINESTERASE 53-RELATED"/>
    <property type="match status" value="1"/>
</dbReference>
<keyword evidence="2" id="KW-0378">Hydrolase</keyword>
<dbReference type="Gene3D" id="2.160.20.10">
    <property type="entry name" value="Single-stranded right-handed beta-helix, Pectin lyase-like"/>
    <property type="match status" value="1"/>
</dbReference>
<dbReference type="InterPro" id="IPR012334">
    <property type="entry name" value="Pectin_lyas_fold"/>
</dbReference>
<dbReference type="GO" id="GO:0042545">
    <property type="term" value="P:cell wall modification"/>
    <property type="evidence" value="ECO:0007669"/>
    <property type="project" value="InterPro"/>
</dbReference>
<evidence type="ECO:0000313" key="7">
    <source>
        <dbReference type="Proteomes" id="UP000421408"/>
    </source>
</evidence>
<accession>A0AA90V1J9</accession>
<dbReference type="AlphaFoldDB" id="A0AA90V1J9"/>
<keyword evidence="4" id="KW-0732">Signal</keyword>
<evidence type="ECO:0000259" key="5">
    <source>
        <dbReference type="Pfam" id="PF01095"/>
    </source>
</evidence>
<evidence type="ECO:0000256" key="2">
    <source>
        <dbReference type="ARBA" id="ARBA00022801"/>
    </source>
</evidence>
<dbReference type="EMBL" id="VZCC01000101">
    <property type="protein sequence ID" value="MQN84865.1"/>
    <property type="molecule type" value="Genomic_DNA"/>
</dbReference>
<feature type="signal peptide" evidence="4">
    <location>
        <begin position="1"/>
        <end position="23"/>
    </location>
</feature>
<proteinExistence type="inferred from homology"/>
<dbReference type="GO" id="GO:0009279">
    <property type="term" value="C:cell outer membrane"/>
    <property type="evidence" value="ECO:0007669"/>
    <property type="project" value="TreeGrafter"/>
</dbReference>
<dbReference type="GO" id="GO:0030599">
    <property type="term" value="F:pectinesterase activity"/>
    <property type="evidence" value="ECO:0007669"/>
    <property type="project" value="InterPro"/>
</dbReference>
<reference evidence="7" key="1">
    <citation type="submission" date="2019-09" db="EMBL/GenBank/DDBJ databases">
        <title>Distinct polysaccharide growth profiles of human intestinal Prevotella copri isolates.</title>
        <authorList>
            <person name="Fehlner-Peach H."/>
            <person name="Magnabosco C."/>
            <person name="Raghavan V."/>
            <person name="Scher J.U."/>
            <person name="Tett A."/>
            <person name="Cox L.M."/>
            <person name="Gottsegen C."/>
            <person name="Watters A."/>
            <person name="Wiltshire- Gordon J.D."/>
            <person name="Segata N."/>
            <person name="Bonneau R."/>
            <person name="Littman D.R."/>
        </authorList>
    </citation>
    <scope>NUCLEOTIDE SEQUENCE [LARGE SCALE GENOMIC DNA]</scope>
    <source>
        <strain evidence="7">iAA108</strain>
    </source>
</reference>
<name>A0AA90V1J9_9BACT</name>
<dbReference type="InterPro" id="IPR000070">
    <property type="entry name" value="Pectinesterase_cat"/>
</dbReference>
<dbReference type="PANTHER" id="PTHR31321">
    <property type="entry name" value="ACYL-COA THIOESTER HYDROLASE YBHC-RELATED"/>
    <property type="match status" value="1"/>
</dbReference>
<evidence type="ECO:0000256" key="1">
    <source>
        <dbReference type="ARBA" id="ARBA00008891"/>
    </source>
</evidence>
<evidence type="ECO:0000256" key="3">
    <source>
        <dbReference type="ARBA" id="ARBA00023085"/>
    </source>
</evidence>
<dbReference type="SUPFAM" id="SSF51126">
    <property type="entry name" value="Pectin lyase-like"/>
    <property type="match status" value="1"/>
</dbReference>
<dbReference type="RefSeq" id="WP_153119439.1">
    <property type="nucleotide sequence ID" value="NZ_VZCC01000101.1"/>
</dbReference>
<protein>
    <submittedName>
        <fullName evidence="6">Pectin esterase</fullName>
    </submittedName>
</protein>
<evidence type="ECO:0000256" key="4">
    <source>
        <dbReference type="SAM" id="SignalP"/>
    </source>
</evidence>
<dbReference type="Pfam" id="PF01095">
    <property type="entry name" value="Pectinesterase"/>
    <property type="match status" value="1"/>
</dbReference>
<feature type="domain" description="Pectinesterase catalytic" evidence="5">
    <location>
        <begin position="641"/>
        <end position="869"/>
    </location>
</feature>
<dbReference type="InterPro" id="IPR011050">
    <property type="entry name" value="Pectin_lyase_fold/virulence"/>
</dbReference>
<feature type="chain" id="PRO_5041691231" evidence="4">
    <location>
        <begin position="24"/>
        <end position="1079"/>
    </location>
</feature>
<gene>
    <name evidence="6" type="ORF">F7D74_12970</name>
</gene>
<comment type="caution">
    <text evidence="6">The sequence shown here is derived from an EMBL/GenBank/DDBJ whole genome shotgun (WGS) entry which is preliminary data.</text>
</comment>
<sequence>MKRNLLRLWLLSLLLVFAFIAKAQNVNAVWDFQKNLPEGINTAANFQGNEGDLASTVEGITMHVNAIQGKLKGRTTDAQFNAGTILQIPVKSANDMVTVTTYPNYHNLTVGGKAATEDVTEYNATTAEVAKGYVEVVATGGCYLYQVKVVHVSAIQEKALYTTDFTEWKKVDGKTANNTVVDLKTLYSKEAFSMTLNGVEINPTGTNAKFADRTGYMKTLKYTGEYSTAEPSAVTSPLASITKIMLHQAATGGTRGIKVSVKGDGDADWVAIHNVSIVTTSGEDLTLHVNRTNCQIKFENFKLNQNAYVTDLAIYGNVDMSKTPMLGTFSLNGTKYSAVDIFNEDASGKQLATLLVSKKANLISETNPLTDIVAANGTIKSTTYTTTGEGTEQKTVVTIVVESKGDEVTYELTVGFKPDFTLTYYNTDGTTAIGTQKVEQDANIANFKEGMEDKVTVAEGKKFRGWATDLKKDSKKFTTSSVITADTNLYAVVTDIETASETARYDYDLQKEGFDINDHEAISVEGNGKWHDTTHGWTFTAGDKIKILMGGKGYIKMNLCKFSNEGDITLTAPDGTTIASVDTKASTDGISTILQNTSTASGEYTLTFAANAYLHSLSIVNMTEPAYTQEGNWYTVKAGDAQSFITTLETVNAANAAADAPRSYIFLPNGTYDLGDKCLTLISGNNISIIGESMDNTIIVNKPAIENEGIGTTATLLNQSNNLYLQDITLKDALDYYKTGAAGRAVCLQDRGTKTICKNVKMLSYQDTYYSNEPNGKGQFYFEDSEIHGTVDYICGGGDVYFNRVLFVNESRKENEKNGTDVIAAPNSKSEWGYIFKDCTIENKAANFSLGRSWNNIARLIWLNTTINQKDEILNDGTKYTYFNIAAMETAIADKFRLDVLKDAEGNTFSPAEKMVLFKDKNGKAKEAEENIILTAEEAATYTLDAVFGDWKPANLSAQAAATAATLDSDKLSWTGDAQMYLVAKDGKFFALTTEKSVNLNGEKGTFTVRAANQMGGFGATTNSVSTGIRNIATATAAVIKTAIYAADGTQLSILQKGINIIVKTLADGSKKTSKVIVK</sequence>
<organism evidence="6 7">
    <name type="scientific">Segatella copri</name>
    <dbReference type="NCBI Taxonomy" id="165179"/>
    <lineage>
        <taxon>Bacteria</taxon>
        <taxon>Pseudomonadati</taxon>
        <taxon>Bacteroidota</taxon>
        <taxon>Bacteroidia</taxon>
        <taxon>Bacteroidales</taxon>
        <taxon>Prevotellaceae</taxon>
        <taxon>Segatella</taxon>
    </lineage>
</organism>
<comment type="similarity">
    <text evidence="1">Belongs to the pectinesterase family.</text>
</comment>